<accession>A0A166A3N8</accession>
<dbReference type="Gene3D" id="3.90.320.10">
    <property type="match status" value="1"/>
</dbReference>
<sequence length="229" mass="26659">MSENKIIKFNFDYTVEDHPNIKGLQIIGGKNNFPISWLNQQGYCEYSLYLEHFEGITTPPTDHMVKGDIEHKKLEDKFKEDATKITFEEVLDSSKEEKAVSREVFVSSPKFGIRGFIDEIWMTPEEFLIIDDKPGTVAYSSTIHQVQAYCLAFKSMIGKDKRKIKGVLRERGTSNVFWMEDFDENNEKNIKFLVNRMHGLFNEIKPFLPTKNPNKCRSCRFSKKCQHAL</sequence>
<evidence type="ECO:0000313" key="3">
    <source>
        <dbReference type="Proteomes" id="UP000077245"/>
    </source>
</evidence>
<gene>
    <name evidence="2" type="ORF">MBCUR_13950</name>
</gene>
<dbReference type="AlphaFoldDB" id="A0A166A3N8"/>
<dbReference type="OrthoDB" id="69128at2157"/>
<dbReference type="InterPro" id="IPR011604">
    <property type="entry name" value="PDDEXK-like_dom_sf"/>
</dbReference>
<dbReference type="Proteomes" id="UP000077245">
    <property type="component" value="Unassembled WGS sequence"/>
</dbReference>
<dbReference type="PATRIC" id="fig|49547.3.peg.1491"/>
<organism evidence="2 3">
    <name type="scientific">Methanobrevibacter curvatus</name>
    <dbReference type="NCBI Taxonomy" id="49547"/>
    <lineage>
        <taxon>Archaea</taxon>
        <taxon>Methanobacteriati</taxon>
        <taxon>Methanobacteriota</taxon>
        <taxon>Methanomada group</taxon>
        <taxon>Methanobacteria</taxon>
        <taxon>Methanobacteriales</taxon>
        <taxon>Methanobacteriaceae</taxon>
        <taxon>Methanobrevibacter</taxon>
    </lineage>
</organism>
<feature type="domain" description="PD-(D/E)XK endonuclease-like" evidence="1">
    <location>
        <begin position="80"/>
        <end position="226"/>
    </location>
</feature>
<keyword evidence="3" id="KW-1185">Reference proteome</keyword>
<evidence type="ECO:0000259" key="1">
    <source>
        <dbReference type="Pfam" id="PF12705"/>
    </source>
</evidence>
<dbReference type="EMBL" id="LWMV01000185">
    <property type="protein sequence ID" value="KZX11523.1"/>
    <property type="molecule type" value="Genomic_DNA"/>
</dbReference>
<evidence type="ECO:0000313" key="2">
    <source>
        <dbReference type="EMBL" id="KZX11523.1"/>
    </source>
</evidence>
<dbReference type="RefSeq" id="WP_067091950.1">
    <property type="nucleotide sequence ID" value="NZ_LWMV01000185.1"/>
</dbReference>
<dbReference type="InterPro" id="IPR038726">
    <property type="entry name" value="PDDEXK_AddAB-type"/>
</dbReference>
<name>A0A166A3N8_9EURY</name>
<protein>
    <submittedName>
        <fullName evidence="2">PD-(D/E)XK nuclease superfamily protein</fullName>
    </submittedName>
</protein>
<reference evidence="2 3" key="1">
    <citation type="submission" date="2016-04" db="EMBL/GenBank/DDBJ databases">
        <title>Genome sequence of Methanobrevibacter curvatus DSM 11111.</title>
        <authorList>
            <person name="Poehlein A."/>
            <person name="Seedorf H."/>
            <person name="Daniel R."/>
        </authorList>
    </citation>
    <scope>NUCLEOTIDE SEQUENCE [LARGE SCALE GENOMIC DNA]</scope>
    <source>
        <strain evidence="2 3">DSM 11111</strain>
    </source>
</reference>
<proteinExistence type="predicted"/>
<dbReference type="STRING" id="49547.MBCUR_13950"/>
<dbReference type="Pfam" id="PF12705">
    <property type="entry name" value="PDDEXK_1"/>
    <property type="match status" value="1"/>
</dbReference>
<comment type="caution">
    <text evidence="2">The sequence shown here is derived from an EMBL/GenBank/DDBJ whole genome shotgun (WGS) entry which is preliminary data.</text>
</comment>